<feature type="region of interest" description="DNA-binding and helicase activity, interacts with RecC" evidence="15">
    <location>
        <begin position="1"/>
        <end position="902"/>
    </location>
</feature>
<dbReference type="PANTHER" id="PTHR11070">
    <property type="entry name" value="UVRD / RECB / PCRA DNA HELICASE FAMILY MEMBER"/>
    <property type="match status" value="1"/>
</dbReference>
<feature type="domain" description="UvrD-like helicase ATP-binding" evidence="17">
    <location>
        <begin position="12"/>
        <end position="477"/>
    </location>
</feature>
<reference evidence="20" key="1">
    <citation type="journal article" date="2018" name="Front. Microbiol.">
        <title>Genome-Based Analysis Reveals the Taxonomy and Diversity of the Family Idiomarinaceae.</title>
        <authorList>
            <person name="Liu Y."/>
            <person name="Lai Q."/>
            <person name="Shao Z."/>
        </authorList>
    </citation>
    <scope>NUCLEOTIDE SEQUENCE [LARGE SCALE GENOMIC DNA]</scope>
    <source>
        <strain evidence="20">PIM1</strain>
    </source>
</reference>
<sequence>MSEHANNGGGRVSAINKLQPLTFPLEGSRLIEASAGTGKTYTIAALYLRLVLGHECQRCYTPDEILVVTFTDAATEELRNRIRANLSEAAAYFRGDIDVRDGFLQALKAAYAVDELAGYARLLDLAAQAMDEAAVHTIHGWCNRMLREHAFASGSLFTQQLNTDTQALWQQVSEDYWRTFISVYTEAELQQYQLVINEFADPEALLNAVRPILNHGQPSSLSAPSAVLQKTMQAQQAIRDNFHHASWPQWIEEGEAILAKLRDEKRLNGNKMRVDSVAKWLAQLREWATSLHQANAPLVPSFEPKTGWDRFTMGGFQDALKGDVPEHPLWQQLTALREAFENIPTPRSGLLQHAAQWFQKRFATLQQQRAEMGFDDMLTRLRYALYGEFGDALADTIRQQFPISMVDEFQDTDPVQYAIFDKVYQLETPQAGTGIFLIGDPKQAIYSFRNADIHTYLKARTATSGRHYTLATNYRSTQAMVDASNALFLEAKETPKGPFHFRDPASGDDPLPFIPVSANGLKQRFEIDGVAPAALQFDCYTAEGKQNNANLNAIMANWHAEHIAQLLNNPQAGFVENGELQRVKPSDVAVLVNSGVEAKIIRQALRERGIQSVYLSDRDSVFSSPLAVELLRVLQACAQPRDPSLLRAALVSRLLDLSLTDIDLTLNDELRWDSFAERFLAYHLRWQYHGVLAMIQRLLHDYDVPARLLREVDGERQLTDLLHITELLQQQAAVSEGMSGILRYLAEHIELAREGSSTDSKEQQVRLESDSQLVQVITIHKSKGLQYPLVYLPFIACTKTKDKRVRFPAVYHDSDGNIQVALAGDDETIAAKLDQERLEEDIRKLYVAVTRAQFATFIGLAPFNTLHDTAINYVLSGGSQLELSQWQPPLHCHRNDVADDIAQTWYQPSQAAQTAINYCRMPASFRFESWWVASYSALKYGDWVAVDDVNSANALEEQHDQQPVQLTAPSLDTIHGFPKGADAGTYLHNLLEDAAEEGFALLHENPAKLQEFVVERSQLEPWAAHQEVLTHWLATMLAKPMHFNGTEMRLADLQKLKAEPEFWFPAPELDAQRIDALVREQVLRGYDRPKVLPMQLNGMLKGFIDLVFEHNGKYYVADYKSNYLGPNEMAYTADAMRDKILSSRYDLQYVIYLVALHKLLGVRLGELYDYDQHVGGAVYLFLRGIEAPSAGVFYDKPPRQLIEQLAELFSVAEVLPC</sequence>
<dbReference type="Proteomes" id="UP000288127">
    <property type="component" value="Unassembled WGS sequence"/>
</dbReference>
<comment type="function">
    <text evidence="15">A helicase/nuclease that prepares dsDNA breaks (DSB) for recombinational DNA repair. Binds to DSBs and unwinds DNA via a highly rapid and processive ATP-dependent bidirectional helicase activity. Unwinds dsDNA until it encounters a Chi (crossover hotspot instigator) sequence from the 3' direction. Cuts ssDNA a few nucleotides 3' to the Chi site. The properties and activities of the enzyme are changed at Chi. The Chi-altered holoenzyme produces a long 3'-ssDNA overhang and facilitates RecA-binding to the ssDNA for homologous DNA recombination and repair. Holoenzyme degrades any linearized DNA that is unable to undergo homologous recombination. In the holoenzyme this subunit contributes ATPase, 3'-5' helicase, exonuclease activity and loads RecA onto ssDNA.</text>
</comment>
<dbReference type="InterPro" id="IPR014017">
    <property type="entry name" value="DNA_helicase_UvrD-like_C"/>
</dbReference>
<comment type="domain">
    <text evidence="15">The C-terminal domain has nuclease activity and interacts with RecD. It interacts with RecA, facilitating its loading onto ssDNA.</text>
</comment>
<feature type="binding site" evidence="15">
    <location>
        <position position="988"/>
    </location>
    <ligand>
        <name>Mg(2+)</name>
        <dbReference type="ChEBI" id="CHEBI:18420"/>
    </ligand>
</feature>
<dbReference type="Pfam" id="PF12705">
    <property type="entry name" value="PDDEXK_1"/>
    <property type="match status" value="1"/>
</dbReference>
<organism evidence="19 20">
    <name type="scientific">Pseudidiomarina marina</name>
    <dbReference type="NCBI Taxonomy" id="502366"/>
    <lineage>
        <taxon>Bacteria</taxon>
        <taxon>Pseudomonadati</taxon>
        <taxon>Pseudomonadota</taxon>
        <taxon>Gammaproteobacteria</taxon>
        <taxon>Alteromonadales</taxon>
        <taxon>Idiomarinaceae</taxon>
        <taxon>Pseudidiomarina</taxon>
    </lineage>
</organism>
<keyword evidence="11 15" id="KW-0234">DNA repair</keyword>
<dbReference type="SUPFAM" id="SSF52540">
    <property type="entry name" value="P-loop containing nucleoside triphosphate hydrolases"/>
    <property type="match status" value="1"/>
</dbReference>
<comment type="catalytic activity">
    <reaction evidence="13 15">
        <text>Couples ATP hydrolysis with the unwinding of duplex DNA by translocating in the 3'-5' direction.</text>
        <dbReference type="EC" id="5.6.2.4"/>
    </reaction>
</comment>
<comment type="catalytic activity">
    <reaction evidence="15">
        <text>Exonucleolytic cleavage (in the presence of ATP) in either 5'- to 3'- or 3'- to 5'-direction to yield 5'-phosphooligonucleotides.</text>
        <dbReference type="EC" id="3.1.11.5"/>
    </reaction>
</comment>
<evidence type="ECO:0000256" key="5">
    <source>
        <dbReference type="ARBA" id="ARBA00022801"/>
    </source>
</evidence>
<comment type="subunit">
    <text evidence="15">Heterotrimer of RecB, RecC and RecD. All subunits contribute to DNA-binding. Interacts with RecA.</text>
</comment>
<dbReference type="GO" id="GO:0000724">
    <property type="term" value="P:double-strand break repair via homologous recombination"/>
    <property type="evidence" value="ECO:0007669"/>
    <property type="project" value="UniProtKB-UniRule"/>
</dbReference>
<dbReference type="Pfam" id="PF00580">
    <property type="entry name" value="UvrD-helicase"/>
    <property type="match status" value="1"/>
</dbReference>
<keyword evidence="1 15" id="KW-0540">Nuclease</keyword>
<evidence type="ECO:0000313" key="19">
    <source>
        <dbReference type="EMBL" id="RUO59298.1"/>
    </source>
</evidence>
<evidence type="ECO:0000256" key="3">
    <source>
        <dbReference type="ARBA" id="ARBA00022741"/>
    </source>
</evidence>
<comment type="catalytic activity">
    <reaction evidence="14 15">
        <text>ATP + H2O = ADP + phosphate + H(+)</text>
        <dbReference type="Rhea" id="RHEA:13065"/>
        <dbReference type="ChEBI" id="CHEBI:15377"/>
        <dbReference type="ChEBI" id="CHEBI:15378"/>
        <dbReference type="ChEBI" id="CHEBI:30616"/>
        <dbReference type="ChEBI" id="CHEBI:43474"/>
        <dbReference type="ChEBI" id="CHEBI:456216"/>
        <dbReference type="EC" id="5.6.2.4"/>
    </reaction>
</comment>
<evidence type="ECO:0000256" key="6">
    <source>
        <dbReference type="ARBA" id="ARBA00022806"/>
    </source>
</evidence>
<dbReference type="GO" id="GO:0003677">
    <property type="term" value="F:DNA binding"/>
    <property type="evidence" value="ECO:0007669"/>
    <property type="project" value="UniProtKB-UniRule"/>
</dbReference>
<dbReference type="GO" id="GO:0008854">
    <property type="term" value="F:exodeoxyribonuclease V activity"/>
    <property type="evidence" value="ECO:0007669"/>
    <property type="project" value="UniProtKB-EC"/>
</dbReference>
<feature type="region of interest" description="Nuclease activity, interacts with RecD and RecA" evidence="15">
    <location>
        <begin position="929"/>
        <end position="1217"/>
    </location>
</feature>
<evidence type="ECO:0000256" key="7">
    <source>
        <dbReference type="ARBA" id="ARBA00022839"/>
    </source>
</evidence>
<evidence type="ECO:0000256" key="4">
    <source>
        <dbReference type="ARBA" id="ARBA00022763"/>
    </source>
</evidence>
<comment type="caution">
    <text evidence="19">The sequence shown here is derived from an EMBL/GenBank/DDBJ whole genome shotgun (WGS) entry which is preliminary data.</text>
</comment>
<comment type="miscellaneous">
    <text evidence="15">In the RecBCD complex, RecB has a slow 3'-5' helicase, an exonuclease activity and loads RecA onto ssDNA, RecD has a fast 5'-3' helicase activity, while RecC stimulates the ATPase and processivity of the RecB helicase and contributes to recognition of the Chi site.</text>
</comment>
<keyword evidence="4 15" id="KW-0227">DNA damage</keyword>
<dbReference type="EMBL" id="PIPZ01000003">
    <property type="protein sequence ID" value="RUO59298.1"/>
    <property type="molecule type" value="Genomic_DNA"/>
</dbReference>
<dbReference type="InterPro" id="IPR011335">
    <property type="entry name" value="Restrct_endonuc-II-like"/>
</dbReference>
<feature type="active site" description="For nuclease activity" evidence="15">
    <location>
        <position position="1118"/>
    </location>
</feature>
<dbReference type="PROSITE" id="PS51217">
    <property type="entry name" value="UVRD_HELICASE_CTER"/>
    <property type="match status" value="1"/>
</dbReference>
<evidence type="ECO:0000259" key="18">
    <source>
        <dbReference type="PROSITE" id="PS51217"/>
    </source>
</evidence>
<evidence type="ECO:0000256" key="8">
    <source>
        <dbReference type="ARBA" id="ARBA00022840"/>
    </source>
</evidence>
<dbReference type="GO" id="GO:0009338">
    <property type="term" value="C:exodeoxyribonuclease V complex"/>
    <property type="evidence" value="ECO:0007669"/>
    <property type="project" value="TreeGrafter"/>
</dbReference>
<dbReference type="AlphaFoldDB" id="A0A432YEC5"/>
<keyword evidence="8 15" id="KW-0067">ATP-binding</keyword>
<dbReference type="InterPro" id="IPR004586">
    <property type="entry name" value="RecB"/>
</dbReference>
<dbReference type="HAMAP" id="MF_01485">
    <property type="entry name" value="RecB"/>
    <property type="match status" value="1"/>
</dbReference>
<evidence type="ECO:0000259" key="17">
    <source>
        <dbReference type="PROSITE" id="PS51198"/>
    </source>
</evidence>
<dbReference type="Pfam" id="PF13361">
    <property type="entry name" value="UvrD_C"/>
    <property type="match status" value="1"/>
</dbReference>
<dbReference type="PANTHER" id="PTHR11070:SF23">
    <property type="entry name" value="RECBCD ENZYME SUBUNIT RECB"/>
    <property type="match status" value="1"/>
</dbReference>
<keyword evidence="5 15" id="KW-0378">Hydrolase</keyword>
<keyword evidence="6 15" id="KW-0347">Helicase</keyword>
<dbReference type="InterPro" id="IPR027417">
    <property type="entry name" value="P-loop_NTPase"/>
</dbReference>
<dbReference type="GO" id="GO:0016887">
    <property type="term" value="F:ATP hydrolysis activity"/>
    <property type="evidence" value="ECO:0007669"/>
    <property type="project" value="RHEA"/>
</dbReference>
<evidence type="ECO:0000256" key="9">
    <source>
        <dbReference type="ARBA" id="ARBA00022842"/>
    </source>
</evidence>
<dbReference type="GO" id="GO:0005829">
    <property type="term" value="C:cytosol"/>
    <property type="evidence" value="ECO:0007669"/>
    <property type="project" value="TreeGrafter"/>
</dbReference>
<dbReference type="NCBIfam" id="TIGR00609">
    <property type="entry name" value="recB"/>
    <property type="match status" value="1"/>
</dbReference>
<protein>
    <recommendedName>
        <fullName evidence="15">RecBCD enzyme subunit RecB</fullName>
        <ecNumber evidence="15">3.1.11.5</ecNumber>
        <ecNumber evidence="15">5.6.2.4</ecNumber>
    </recommendedName>
    <alternativeName>
        <fullName evidence="15">DNA 3'-5' helicase subunit RecB</fullName>
    </alternativeName>
    <alternativeName>
        <fullName evidence="15">Exonuclease V subunit RecB</fullName>
        <shortName evidence="15">ExoV subunit RecB</shortName>
    </alternativeName>
    <alternativeName>
        <fullName evidence="15">Helicase/nuclease RecBCD subunit RecB</fullName>
    </alternativeName>
</protein>
<name>A0A432YEC5_9GAMM</name>
<dbReference type="EC" id="3.1.11.5" evidence="15"/>
<dbReference type="GO" id="GO:0000287">
    <property type="term" value="F:magnesium ion binding"/>
    <property type="evidence" value="ECO:0007669"/>
    <property type="project" value="UniProtKB-UniRule"/>
</dbReference>
<evidence type="ECO:0000256" key="2">
    <source>
        <dbReference type="ARBA" id="ARBA00022723"/>
    </source>
</evidence>
<proteinExistence type="inferred from homology"/>
<dbReference type="GO" id="GO:0043138">
    <property type="term" value="F:3'-5' DNA helicase activity"/>
    <property type="evidence" value="ECO:0007669"/>
    <property type="project" value="UniProtKB-UniRule"/>
</dbReference>
<feature type="binding site" evidence="15">
    <location>
        <position position="1105"/>
    </location>
    <ligand>
        <name>Mg(2+)</name>
        <dbReference type="ChEBI" id="CHEBI:18420"/>
    </ligand>
</feature>
<keyword evidence="2 15" id="KW-0479">Metal-binding</keyword>
<evidence type="ECO:0000256" key="11">
    <source>
        <dbReference type="ARBA" id="ARBA00023204"/>
    </source>
</evidence>
<evidence type="ECO:0000256" key="14">
    <source>
        <dbReference type="ARBA" id="ARBA00048988"/>
    </source>
</evidence>
<keyword evidence="10 15" id="KW-0238">DNA-binding</keyword>
<evidence type="ECO:0000256" key="12">
    <source>
        <dbReference type="ARBA" id="ARBA00023235"/>
    </source>
</evidence>
<evidence type="ECO:0000256" key="16">
    <source>
        <dbReference type="PROSITE-ProRule" id="PRU00560"/>
    </source>
</evidence>
<dbReference type="EC" id="5.6.2.4" evidence="15"/>
<accession>A0A432YEC5</accession>
<keyword evidence="20" id="KW-1185">Reference proteome</keyword>
<dbReference type="CDD" id="cd22352">
    <property type="entry name" value="RecB_C-like"/>
    <property type="match status" value="1"/>
</dbReference>
<dbReference type="Gene3D" id="1.10.486.10">
    <property type="entry name" value="PCRA, domain 4"/>
    <property type="match status" value="1"/>
</dbReference>
<dbReference type="Gene3D" id="3.90.320.10">
    <property type="match status" value="1"/>
</dbReference>
<dbReference type="PROSITE" id="PS51198">
    <property type="entry name" value="UVRD_HELICASE_ATP_BIND"/>
    <property type="match status" value="1"/>
</dbReference>
<feature type="domain" description="UvrD-like helicase C-terminal" evidence="18">
    <location>
        <begin position="512"/>
        <end position="784"/>
    </location>
</feature>
<dbReference type="InterPro" id="IPR011604">
    <property type="entry name" value="PDDEXK-like_dom_sf"/>
</dbReference>
<comment type="domain">
    <text evidence="15">The N-terminal DNA-binding domain is a ssDNA-dependent ATPase and has ATP-dependent 3'-5' helicase function. This domain interacts with RecC.</text>
</comment>
<evidence type="ECO:0000256" key="15">
    <source>
        <dbReference type="HAMAP-Rule" id="MF_01485"/>
    </source>
</evidence>
<dbReference type="InterPro" id="IPR038726">
    <property type="entry name" value="PDDEXK_AddAB-type"/>
</dbReference>
<comment type="similarity">
    <text evidence="15">Belongs to the helicase family. UvrD subfamily.</text>
</comment>
<evidence type="ECO:0000256" key="10">
    <source>
        <dbReference type="ARBA" id="ARBA00023125"/>
    </source>
</evidence>
<feature type="binding site" evidence="16">
    <location>
        <begin position="33"/>
        <end position="40"/>
    </location>
    <ligand>
        <name>ATP</name>
        <dbReference type="ChEBI" id="CHEBI:30616"/>
    </ligand>
</feature>
<dbReference type="InterPro" id="IPR000212">
    <property type="entry name" value="DNA_helicase_UvrD/REP"/>
</dbReference>
<dbReference type="Gene3D" id="3.40.50.300">
    <property type="entry name" value="P-loop containing nucleotide triphosphate hydrolases"/>
    <property type="match status" value="2"/>
</dbReference>
<dbReference type="OrthoDB" id="9810135at2"/>
<evidence type="ECO:0000313" key="20">
    <source>
        <dbReference type="Proteomes" id="UP000288127"/>
    </source>
</evidence>
<feature type="binding site" evidence="15">
    <location>
        <position position="1118"/>
    </location>
    <ligand>
        <name>Mg(2+)</name>
        <dbReference type="ChEBI" id="CHEBI:18420"/>
    </ligand>
</feature>
<dbReference type="GO" id="GO:0005524">
    <property type="term" value="F:ATP binding"/>
    <property type="evidence" value="ECO:0007669"/>
    <property type="project" value="UniProtKB-UniRule"/>
</dbReference>
<keyword evidence="3 15" id="KW-0547">Nucleotide-binding</keyword>
<keyword evidence="7 15" id="KW-0269">Exonuclease</keyword>
<dbReference type="SUPFAM" id="SSF52980">
    <property type="entry name" value="Restriction endonuclease-like"/>
    <property type="match status" value="1"/>
</dbReference>
<dbReference type="InterPro" id="IPR014016">
    <property type="entry name" value="UvrD-like_ATP-bd"/>
</dbReference>
<keyword evidence="9 15" id="KW-0460">Magnesium</keyword>
<dbReference type="Gene3D" id="1.10.3170.10">
    <property type="entry name" value="Recbcd, chain B, domain 2"/>
    <property type="match status" value="1"/>
</dbReference>
<comment type="cofactor">
    <cofactor evidence="15">
        <name>Mg(2+)</name>
        <dbReference type="ChEBI" id="CHEBI:18420"/>
    </cofactor>
    <text evidence="15">Binds 1 Mg(2+) ion per subunit.</text>
</comment>
<keyword evidence="12 15" id="KW-0413">Isomerase</keyword>
<gene>
    <name evidence="15 19" type="primary">recB</name>
    <name evidence="19" type="ORF">CWI76_09710</name>
</gene>
<evidence type="ECO:0000256" key="13">
    <source>
        <dbReference type="ARBA" id="ARBA00034617"/>
    </source>
</evidence>
<evidence type="ECO:0000256" key="1">
    <source>
        <dbReference type="ARBA" id="ARBA00022722"/>
    </source>
</evidence>